<name>A0A2W5FR87_9BACT</name>
<feature type="transmembrane region" description="Helical" evidence="1">
    <location>
        <begin position="54"/>
        <end position="72"/>
    </location>
</feature>
<dbReference type="EMBL" id="QFOT01000011">
    <property type="protein sequence ID" value="PZP56934.1"/>
    <property type="molecule type" value="Genomic_DNA"/>
</dbReference>
<gene>
    <name evidence="2" type="ORF">DI586_01955</name>
</gene>
<accession>A0A2W5FR87</accession>
<dbReference type="AlphaFoldDB" id="A0A2W5FR87"/>
<protein>
    <submittedName>
        <fullName evidence="2">Uncharacterized protein</fullName>
    </submittedName>
</protein>
<evidence type="ECO:0000256" key="1">
    <source>
        <dbReference type="SAM" id="Phobius"/>
    </source>
</evidence>
<keyword evidence="1" id="KW-0812">Transmembrane</keyword>
<feature type="transmembrane region" description="Helical" evidence="1">
    <location>
        <begin position="12"/>
        <end position="33"/>
    </location>
</feature>
<evidence type="ECO:0000313" key="3">
    <source>
        <dbReference type="Proteomes" id="UP000249739"/>
    </source>
</evidence>
<feature type="non-terminal residue" evidence="2">
    <location>
        <position position="1"/>
    </location>
</feature>
<keyword evidence="1" id="KW-1133">Transmembrane helix</keyword>
<feature type="transmembrane region" description="Helical" evidence="1">
    <location>
        <begin position="78"/>
        <end position="99"/>
    </location>
</feature>
<sequence>VSLLIVHKGQRLKSLFFIITCIASLRLQMGIMASTGYNFGFTGWFEMSSFRRGLIVYAIFIALFLLLSHLSPYTKGPIYLAASLSIFFMAFIISSLLMIV</sequence>
<organism evidence="2 3">
    <name type="scientific">Micavibrio aeruginosavorus</name>
    <dbReference type="NCBI Taxonomy" id="349221"/>
    <lineage>
        <taxon>Bacteria</taxon>
        <taxon>Pseudomonadati</taxon>
        <taxon>Bdellovibrionota</taxon>
        <taxon>Bdellovibrionia</taxon>
        <taxon>Bdellovibrionales</taxon>
        <taxon>Pseudobdellovibrionaceae</taxon>
        <taxon>Micavibrio</taxon>
    </lineage>
</organism>
<reference evidence="2 3" key="1">
    <citation type="submission" date="2017-08" db="EMBL/GenBank/DDBJ databases">
        <title>Infants hospitalized years apart are colonized by the same room-sourced microbial strains.</title>
        <authorList>
            <person name="Brooks B."/>
            <person name="Olm M.R."/>
            <person name="Firek B.A."/>
            <person name="Baker R."/>
            <person name="Thomas B.C."/>
            <person name="Morowitz M.J."/>
            <person name="Banfield J.F."/>
        </authorList>
    </citation>
    <scope>NUCLEOTIDE SEQUENCE [LARGE SCALE GENOMIC DNA]</scope>
    <source>
        <strain evidence="2">S2_006_000_R2_64</strain>
    </source>
</reference>
<keyword evidence="1" id="KW-0472">Membrane</keyword>
<proteinExistence type="predicted"/>
<dbReference type="Proteomes" id="UP000249739">
    <property type="component" value="Unassembled WGS sequence"/>
</dbReference>
<evidence type="ECO:0000313" key="2">
    <source>
        <dbReference type="EMBL" id="PZP56934.1"/>
    </source>
</evidence>
<comment type="caution">
    <text evidence="2">The sequence shown here is derived from an EMBL/GenBank/DDBJ whole genome shotgun (WGS) entry which is preliminary data.</text>
</comment>